<gene>
    <name evidence="1" type="ORF">HA332_08835</name>
</gene>
<dbReference type="AlphaFoldDB" id="A0A832TQD5"/>
<dbReference type="OMA" id="PRYWRGH"/>
<dbReference type="SUPFAM" id="SSF55961">
    <property type="entry name" value="Bet v1-like"/>
    <property type="match status" value="1"/>
</dbReference>
<protein>
    <submittedName>
        <fullName evidence="1">SRPBCC family protein</fullName>
    </submittedName>
</protein>
<evidence type="ECO:0000313" key="2">
    <source>
        <dbReference type="Proteomes" id="UP000646844"/>
    </source>
</evidence>
<organism evidence="1 2">
    <name type="scientific">Sulfurisphaera tokodaii</name>
    <dbReference type="NCBI Taxonomy" id="111955"/>
    <lineage>
        <taxon>Archaea</taxon>
        <taxon>Thermoproteota</taxon>
        <taxon>Thermoprotei</taxon>
        <taxon>Sulfolobales</taxon>
        <taxon>Sulfolobaceae</taxon>
        <taxon>Sulfurisphaera</taxon>
    </lineage>
</organism>
<reference evidence="1" key="1">
    <citation type="journal article" date="2020" name="bioRxiv">
        <title>A rank-normalized archaeal taxonomy based on genome phylogeny resolves widespread incomplete and uneven classifications.</title>
        <authorList>
            <person name="Rinke C."/>
            <person name="Chuvochina M."/>
            <person name="Mussig A.J."/>
            <person name="Chaumeil P.-A."/>
            <person name="Waite D.W."/>
            <person name="Whitman W.B."/>
            <person name="Parks D.H."/>
            <person name="Hugenholtz P."/>
        </authorList>
    </citation>
    <scope>NUCLEOTIDE SEQUENCE</scope>
    <source>
        <strain evidence="1">UBA8838</strain>
    </source>
</reference>
<name>A0A832TQD5_9CREN</name>
<sequence length="131" mass="15663">MIRFTICKDVEDEDKIWEIIRDPYKIPNYWKGTRELNIREVSKNIYEGEVRFAFPAKGKVRIEVNDNSRRMTISYLSGPVKGKHEIEIKDKKICSSWNVELSLIFRFREKWTEEHFKSGTIHALERIVSEK</sequence>
<proteinExistence type="predicted"/>
<dbReference type="RefSeq" id="WP_010978769.1">
    <property type="nucleotide sequence ID" value="NZ_BAABQO010000028.1"/>
</dbReference>
<dbReference type="EMBL" id="DUJO01000042">
    <property type="protein sequence ID" value="HII74459.1"/>
    <property type="molecule type" value="Genomic_DNA"/>
</dbReference>
<comment type="caution">
    <text evidence="1">The sequence shown here is derived from an EMBL/GenBank/DDBJ whole genome shotgun (WGS) entry which is preliminary data.</text>
</comment>
<dbReference type="Proteomes" id="UP000646844">
    <property type="component" value="Unassembled WGS sequence"/>
</dbReference>
<accession>A0A832TQD5</accession>
<dbReference type="GeneID" id="1458736"/>
<evidence type="ECO:0000313" key="1">
    <source>
        <dbReference type="EMBL" id="HII74459.1"/>
    </source>
</evidence>